<evidence type="ECO:0000313" key="13">
    <source>
        <dbReference type="EMBL" id="RRD48322.1"/>
    </source>
</evidence>
<dbReference type="InterPro" id="IPR005467">
    <property type="entry name" value="His_kinase_dom"/>
</dbReference>
<dbReference type="InterPro" id="IPR004358">
    <property type="entry name" value="Sig_transdc_His_kin-like_C"/>
</dbReference>
<keyword evidence="4" id="KW-0597">Phosphoprotein</keyword>
<dbReference type="SMART" id="SM00387">
    <property type="entry name" value="HATPase_c"/>
    <property type="match status" value="1"/>
</dbReference>
<dbReference type="PROSITE" id="PS50885">
    <property type="entry name" value="HAMP"/>
    <property type="match status" value="1"/>
</dbReference>
<dbReference type="AlphaFoldDB" id="A0A3P1WP27"/>
<evidence type="ECO:0000256" key="6">
    <source>
        <dbReference type="ARBA" id="ARBA00022692"/>
    </source>
</evidence>
<keyword evidence="6 10" id="KW-0812">Transmembrane</keyword>
<dbReference type="SMART" id="SM00388">
    <property type="entry name" value="HisKA"/>
    <property type="match status" value="1"/>
</dbReference>
<organism evidence="13 14">
    <name type="scientific">Arachnia propionica</name>
    <dbReference type="NCBI Taxonomy" id="1750"/>
    <lineage>
        <taxon>Bacteria</taxon>
        <taxon>Bacillati</taxon>
        <taxon>Actinomycetota</taxon>
        <taxon>Actinomycetes</taxon>
        <taxon>Propionibacteriales</taxon>
        <taxon>Propionibacteriaceae</taxon>
        <taxon>Arachnia</taxon>
    </lineage>
</organism>
<evidence type="ECO:0000313" key="14">
    <source>
        <dbReference type="Proteomes" id="UP000280935"/>
    </source>
</evidence>
<dbReference type="SUPFAM" id="SSF47384">
    <property type="entry name" value="Homodimeric domain of signal transducing histidine kinase"/>
    <property type="match status" value="1"/>
</dbReference>
<dbReference type="GO" id="GO:0000155">
    <property type="term" value="F:phosphorelay sensor kinase activity"/>
    <property type="evidence" value="ECO:0007669"/>
    <property type="project" value="InterPro"/>
</dbReference>
<evidence type="ECO:0000256" key="7">
    <source>
        <dbReference type="ARBA" id="ARBA00022777"/>
    </source>
</evidence>
<feature type="transmembrane region" description="Helical" evidence="10">
    <location>
        <begin position="27"/>
        <end position="50"/>
    </location>
</feature>
<protein>
    <recommendedName>
        <fullName evidence="3">histidine kinase</fullName>
        <ecNumber evidence="3">2.7.13.3</ecNumber>
    </recommendedName>
</protein>
<dbReference type="PANTHER" id="PTHR43711:SF1">
    <property type="entry name" value="HISTIDINE KINASE 1"/>
    <property type="match status" value="1"/>
</dbReference>
<reference evidence="13 14" key="1">
    <citation type="submission" date="2018-11" db="EMBL/GenBank/DDBJ databases">
        <title>Genomes From Bacteria Associated with the Canine Oral Cavity: a Test Case for Automated Genome-Based Taxonomic Assignment.</title>
        <authorList>
            <person name="Coil D.A."/>
            <person name="Jospin G."/>
            <person name="Darling A.E."/>
            <person name="Wallis C."/>
            <person name="Davis I.J."/>
            <person name="Harris S."/>
            <person name="Eisen J.A."/>
            <person name="Holcombe L.J."/>
            <person name="O'Flynn C."/>
        </authorList>
    </citation>
    <scope>NUCLEOTIDE SEQUENCE [LARGE SCALE GENOMIC DNA]</scope>
    <source>
        <strain evidence="13 14">OH2822_COT-296</strain>
    </source>
</reference>
<dbReference type="SUPFAM" id="SSF158472">
    <property type="entry name" value="HAMP domain-like"/>
    <property type="match status" value="1"/>
</dbReference>
<dbReference type="Pfam" id="PF00672">
    <property type="entry name" value="HAMP"/>
    <property type="match status" value="1"/>
</dbReference>
<dbReference type="FunFam" id="3.30.565.10:FF:000006">
    <property type="entry name" value="Sensor histidine kinase WalK"/>
    <property type="match status" value="1"/>
</dbReference>
<dbReference type="OrthoDB" id="9757990at2"/>
<dbReference type="InterPro" id="IPR003661">
    <property type="entry name" value="HisK_dim/P_dom"/>
</dbReference>
<comment type="subcellular location">
    <subcellularLocation>
        <location evidence="2">Cell membrane</location>
    </subcellularLocation>
</comment>
<dbReference type="Proteomes" id="UP000280935">
    <property type="component" value="Unassembled WGS sequence"/>
</dbReference>
<keyword evidence="8 10" id="KW-1133">Transmembrane helix</keyword>
<proteinExistence type="predicted"/>
<dbReference type="Gene3D" id="1.10.287.130">
    <property type="match status" value="1"/>
</dbReference>
<dbReference type="InterPro" id="IPR003594">
    <property type="entry name" value="HATPase_dom"/>
</dbReference>
<dbReference type="CDD" id="cd00082">
    <property type="entry name" value="HisKA"/>
    <property type="match status" value="1"/>
</dbReference>
<dbReference type="InterPro" id="IPR050736">
    <property type="entry name" value="Sensor_HK_Regulatory"/>
</dbReference>
<feature type="transmembrane region" description="Helical" evidence="10">
    <location>
        <begin position="297"/>
        <end position="317"/>
    </location>
</feature>
<comment type="caution">
    <text evidence="13">The sequence shown here is derived from an EMBL/GenBank/DDBJ whole genome shotgun (WGS) entry which is preliminary data.</text>
</comment>
<evidence type="ECO:0000259" key="11">
    <source>
        <dbReference type="PROSITE" id="PS50109"/>
    </source>
</evidence>
<evidence type="ECO:0000256" key="5">
    <source>
        <dbReference type="ARBA" id="ARBA00022679"/>
    </source>
</evidence>
<dbReference type="GO" id="GO:0005886">
    <property type="term" value="C:plasma membrane"/>
    <property type="evidence" value="ECO:0007669"/>
    <property type="project" value="UniProtKB-SubCell"/>
</dbReference>
<evidence type="ECO:0000256" key="8">
    <source>
        <dbReference type="ARBA" id="ARBA00022989"/>
    </source>
</evidence>
<evidence type="ECO:0000256" key="1">
    <source>
        <dbReference type="ARBA" id="ARBA00000085"/>
    </source>
</evidence>
<evidence type="ECO:0000256" key="4">
    <source>
        <dbReference type="ARBA" id="ARBA00022553"/>
    </source>
</evidence>
<evidence type="ECO:0000256" key="2">
    <source>
        <dbReference type="ARBA" id="ARBA00004236"/>
    </source>
</evidence>
<keyword evidence="9" id="KW-0902">Two-component regulatory system</keyword>
<dbReference type="PRINTS" id="PR00344">
    <property type="entry name" value="BCTRLSENSOR"/>
</dbReference>
<dbReference type="PANTHER" id="PTHR43711">
    <property type="entry name" value="TWO-COMPONENT HISTIDINE KINASE"/>
    <property type="match status" value="1"/>
</dbReference>
<gene>
    <name evidence="13" type="ORF">EII35_13310</name>
</gene>
<dbReference type="CDD" id="cd06225">
    <property type="entry name" value="HAMP"/>
    <property type="match status" value="1"/>
</dbReference>
<sequence>MGSPFSVAQSLCMWKAECVFRTLRMRIVALTALVVITSVVLTAVMVSLAVQRATRQETAQSLRRDTDIYQALLDHASHHATWDDVAPLVKDLSIRYDRRIALGTDEGIFVDSDELRGLDSGELRLTPDVVIDPLNPWTRTADVPKVETIDRNTPEALAKRLEAIEACLSPQGLPFETDASADEADLTFLVPVPDELWSDVLHCLLPVKQPLPRSSTEMGLTMEWLESCVRPTLVEAGWVNRENRDFAIVDVADRRIPEALNDCIDQHRDSVSAPPVQLHLGSQGGNPLSLEGLATPVTALIVTCIIAVAGVAGVMLATRIVRPLRTLTSAANRLGEGDLDVRVDVSDRSEIGQLAETFNSMAESLDRSEKARRQLIADIAHELGNPMVTIGGGLEAIQDGVYEPSPEVIASLAEEAAHLQRLITDLRELALADSGSLPISRAEVDLGEVVAATVAAHTPIATAAGVELAVEGSRCQRVLGDETRLRQVLANLLSNAIHHTPAGGVVTVRMSALPATVRLEVVDTGEGIHPEHLPHIFERFWRADSSRHRDGGRIGLGLAISETLIRAQGGTIGVASTLGVGTAFTIELPTSTSS</sequence>
<feature type="domain" description="HAMP" evidence="12">
    <location>
        <begin position="318"/>
        <end position="370"/>
    </location>
</feature>
<keyword evidence="7" id="KW-0418">Kinase</keyword>
<dbReference type="PROSITE" id="PS50109">
    <property type="entry name" value="HIS_KIN"/>
    <property type="match status" value="1"/>
</dbReference>
<dbReference type="Pfam" id="PF02518">
    <property type="entry name" value="HATPase_c"/>
    <property type="match status" value="1"/>
</dbReference>
<dbReference type="Gene3D" id="3.30.565.10">
    <property type="entry name" value="Histidine kinase-like ATPase, C-terminal domain"/>
    <property type="match status" value="1"/>
</dbReference>
<evidence type="ECO:0000256" key="9">
    <source>
        <dbReference type="ARBA" id="ARBA00023012"/>
    </source>
</evidence>
<keyword evidence="10" id="KW-0472">Membrane</keyword>
<dbReference type="InterPro" id="IPR036097">
    <property type="entry name" value="HisK_dim/P_sf"/>
</dbReference>
<dbReference type="SMART" id="SM00304">
    <property type="entry name" value="HAMP"/>
    <property type="match status" value="1"/>
</dbReference>
<accession>A0A3P1WP27</accession>
<evidence type="ECO:0000256" key="3">
    <source>
        <dbReference type="ARBA" id="ARBA00012438"/>
    </source>
</evidence>
<dbReference type="SUPFAM" id="SSF55874">
    <property type="entry name" value="ATPase domain of HSP90 chaperone/DNA topoisomerase II/histidine kinase"/>
    <property type="match status" value="1"/>
</dbReference>
<dbReference type="EC" id="2.7.13.3" evidence="3"/>
<comment type="catalytic activity">
    <reaction evidence="1">
        <text>ATP + protein L-histidine = ADP + protein N-phospho-L-histidine.</text>
        <dbReference type="EC" id="2.7.13.3"/>
    </reaction>
</comment>
<dbReference type="InterPro" id="IPR036890">
    <property type="entry name" value="HATPase_C_sf"/>
</dbReference>
<feature type="domain" description="Histidine kinase" evidence="11">
    <location>
        <begin position="378"/>
        <end position="592"/>
    </location>
</feature>
<evidence type="ECO:0000256" key="10">
    <source>
        <dbReference type="SAM" id="Phobius"/>
    </source>
</evidence>
<evidence type="ECO:0000259" key="12">
    <source>
        <dbReference type="PROSITE" id="PS50885"/>
    </source>
</evidence>
<dbReference type="CDD" id="cd00075">
    <property type="entry name" value="HATPase"/>
    <property type="match status" value="1"/>
</dbReference>
<name>A0A3P1WP27_9ACTN</name>
<dbReference type="Pfam" id="PF00512">
    <property type="entry name" value="HisKA"/>
    <property type="match status" value="1"/>
</dbReference>
<dbReference type="InterPro" id="IPR003660">
    <property type="entry name" value="HAMP_dom"/>
</dbReference>
<dbReference type="Gene3D" id="6.10.340.10">
    <property type="match status" value="1"/>
</dbReference>
<keyword evidence="5" id="KW-0808">Transferase</keyword>
<dbReference type="EMBL" id="RQYT01000044">
    <property type="protein sequence ID" value="RRD48322.1"/>
    <property type="molecule type" value="Genomic_DNA"/>
</dbReference>